<gene>
    <name evidence="4" type="ORF">B0H16DRAFT_1451515</name>
</gene>
<evidence type="ECO:0000256" key="2">
    <source>
        <dbReference type="SAM" id="MobiDB-lite"/>
    </source>
</evidence>
<evidence type="ECO:0000259" key="3">
    <source>
        <dbReference type="Pfam" id="PF05183"/>
    </source>
</evidence>
<evidence type="ECO:0000313" key="5">
    <source>
        <dbReference type="Proteomes" id="UP001215598"/>
    </source>
</evidence>
<feature type="region of interest" description="Disordered" evidence="2">
    <location>
        <begin position="564"/>
        <end position="610"/>
    </location>
</feature>
<evidence type="ECO:0000313" key="4">
    <source>
        <dbReference type="EMBL" id="KAJ7772439.1"/>
    </source>
</evidence>
<dbReference type="EC" id="2.7.7.48" evidence="1"/>
<dbReference type="Pfam" id="PF05183">
    <property type="entry name" value="RdRP"/>
    <property type="match status" value="1"/>
</dbReference>
<accession>A0AAD7JV66</accession>
<dbReference type="GO" id="GO:0003723">
    <property type="term" value="F:RNA binding"/>
    <property type="evidence" value="ECO:0007669"/>
    <property type="project" value="UniProtKB-KW"/>
</dbReference>
<evidence type="ECO:0000256" key="1">
    <source>
        <dbReference type="RuleBase" id="RU363098"/>
    </source>
</evidence>
<keyword evidence="1" id="KW-0808">Transferase</keyword>
<comment type="similarity">
    <text evidence="1">Belongs to the RdRP family.</text>
</comment>
<keyword evidence="5" id="KW-1185">Reference proteome</keyword>
<dbReference type="AlphaFoldDB" id="A0AAD7JV66"/>
<keyword evidence="1" id="KW-0696">RNA-directed RNA polymerase</keyword>
<protein>
    <recommendedName>
        <fullName evidence="1">RNA-dependent RNA polymerase</fullName>
        <ecNumber evidence="1">2.7.7.48</ecNumber>
    </recommendedName>
</protein>
<dbReference type="EMBL" id="JARKIB010000014">
    <property type="protein sequence ID" value="KAJ7772439.1"/>
    <property type="molecule type" value="Genomic_DNA"/>
</dbReference>
<name>A0AAD7JV66_9AGAR</name>
<sequence length="610" mass="67028">MIDWLHSSGESCTLLCLGDPGTQDLDGDTYFVIFNPLLIPKSRPPPPLRANAAGGMLRVRTVTIAGFTQTTPSPAMMNKHTNIRSDAIETFITMHCHSLVGEMSNQWSELVGATRALADLPQCKLLILLIETVLDAVKNGGGLSTVKDDFLRAKEQIRNLQASADWVRLTANWENPLQLLAERVPGKVPEEMEFVPNPQLILRSRTSEEEWQRLSLEAKQLMLGYNVRLNSTIKADKEIRAYGWEDEKRADVFKAEFIAEHFPAVEKLEGGIFDVPKYWLKVSVWYSVGYENCKQSFAWLGARYLNWIKAMSTGHVPIAVGGQSTPLVPPPKAPANNAGDTAISPPLGGGDVTRPPSPVLQPISRKDSEETLVDLDDDPDVSLFPGTLKPPMISELPSTDLARQFYRRDAAFLMVTWSRLITSPRDMMTIYHAHGSAASWEWLGMVAPCVTALRHLSISIINILGSDQGTKHAPPDLSTDIELLMNSLTEHEVYQIKGRVFAEGDGSPTPDVITVGIQQLTDSASNPLTEYNAAFLKLQARRRLRPLVSSWSDTDIAAAAANISSPSTTLPPAPSAATAIPSNDVVMSEPDEDSGPVKNPCWWIPPERGK</sequence>
<comment type="catalytic activity">
    <reaction evidence="1">
        <text>RNA(n) + a ribonucleoside 5'-triphosphate = RNA(n+1) + diphosphate</text>
        <dbReference type="Rhea" id="RHEA:21248"/>
        <dbReference type="Rhea" id="RHEA-COMP:14527"/>
        <dbReference type="Rhea" id="RHEA-COMP:17342"/>
        <dbReference type="ChEBI" id="CHEBI:33019"/>
        <dbReference type="ChEBI" id="CHEBI:61557"/>
        <dbReference type="ChEBI" id="CHEBI:140395"/>
        <dbReference type="EC" id="2.7.7.48"/>
    </reaction>
</comment>
<dbReference type="InterPro" id="IPR057596">
    <property type="entry name" value="RDRP_core"/>
</dbReference>
<dbReference type="Proteomes" id="UP001215598">
    <property type="component" value="Unassembled WGS sequence"/>
</dbReference>
<reference evidence="4" key="1">
    <citation type="submission" date="2023-03" db="EMBL/GenBank/DDBJ databases">
        <title>Massive genome expansion in bonnet fungi (Mycena s.s.) driven by repeated elements and novel gene families across ecological guilds.</title>
        <authorList>
            <consortium name="Lawrence Berkeley National Laboratory"/>
            <person name="Harder C.B."/>
            <person name="Miyauchi S."/>
            <person name="Viragh M."/>
            <person name="Kuo A."/>
            <person name="Thoen E."/>
            <person name="Andreopoulos B."/>
            <person name="Lu D."/>
            <person name="Skrede I."/>
            <person name="Drula E."/>
            <person name="Henrissat B."/>
            <person name="Morin E."/>
            <person name="Kohler A."/>
            <person name="Barry K."/>
            <person name="LaButti K."/>
            <person name="Morin E."/>
            <person name="Salamov A."/>
            <person name="Lipzen A."/>
            <person name="Mereny Z."/>
            <person name="Hegedus B."/>
            <person name="Baldrian P."/>
            <person name="Stursova M."/>
            <person name="Weitz H."/>
            <person name="Taylor A."/>
            <person name="Grigoriev I.V."/>
            <person name="Nagy L.G."/>
            <person name="Martin F."/>
            <person name="Kauserud H."/>
        </authorList>
    </citation>
    <scope>NUCLEOTIDE SEQUENCE</scope>
    <source>
        <strain evidence="4">CBHHK182m</strain>
    </source>
</reference>
<dbReference type="GO" id="GO:0003968">
    <property type="term" value="F:RNA-directed RNA polymerase activity"/>
    <property type="evidence" value="ECO:0007669"/>
    <property type="project" value="UniProtKB-KW"/>
</dbReference>
<comment type="caution">
    <text evidence="4">The sequence shown here is derived from an EMBL/GenBank/DDBJ whole genome shotgun (WGS) entry which is preliminary data.</text>
</comment>
<keyword evidence="1" id="KW-0548">Nucleotidyltransferase</keyword>
<keyword evidence="1" id="KW-0694">RNA-binding</keyword>
<proteinExistence type="inferred from homology"/>
<feature type="region of interest" description="Disordered" evidence="2">
    <location>
        <begin position="340"/>
        <end position="362"/>
    </location>
</feature>
<organism evidence="4 5">
    <name type="scientific">Mycena metata</name>
    <dbReference type="NCBI Taxonomy" id="1033252"/>
    <lineage>
        <taxon>Eukaryota</taxon>
        <taxon>Fungi</taxon>
        <taxon>Dikarya</taxon>
        <taxon>Basidiomycota</taxon>
        <taxon>Agaricomycotina</taxon>
        <taxon>Agaricomycetes</taxon>
        <taxon>Agaricomycetidae</taxon>
        <taxon>Agaricales</taxon>
        <taxon>Marasmiineae</taxon>
        <taxon>Mycenaceae</taxon>
        <taxon>Mycena</taxon>
    </lineage>
</organism>
<feature type="domain" description="RDRP core" evidence="3">
    <location>
        <begin position="24"/>
        <end position="144"/>
    </location>
</feature>